<sequence>MSPTAFAALRHRLDTTLTAHGYPGVLDRLPVVPARGERGSLPVLAHLDDALARAGAEADEELADVLRPLARAVTWQQTAAYVAAPPDASFLDLYAHATLAEAPDVAAGLVLLGPGVRYPPHHHPAEEFYLPAGEVWWVHGLGESPVPEPAGELIHHEPWQPHGMWTGERAALLVYVWIGAVGTPSAFC</sequence>
<evidence type="ECO:0000313" key="2">
    <source>
        <dbReference type="Proteomes" id="UP001370100"/>
    </source>
</evidence>
<protein>
    <submittedName>
        <fullName evidence="1">Dimethylsulfonioproprionate lyase family protein</fullName>
    </submittedName>
</protein>
<accession>A0ABU8N100</accession>
<dbReference type="InterPro" id="IPR031723">
    <property type="entry name" value="DMSP_lyase"/>
</dbReference>
<dbReference type="Pfam" id="PF16867">
    <property type="entry name" value="DMSP_lyase"/>
    <property type="match status" value="1"/>
</dbReference>
<comment type="caution">
    <text evidence="1">The sequence shown here is derived from an EMBL/GenBank/DDBJ whole genome shotgun (WGS) entry which is preliminary data.</text>
</comment>
<organism evidence="1 2">
    <name type="scientific">Actinomycetospora aeridis</name>
    <dbReference type="NCBI Taxonomy" id="3129231"/>
    <lineage>
        <taxon>Bacteria</taxon>
        <taxon>Bacillati</taxon>
        <taxon>Actinomycetota</taxon>
        <taxon>Actinomycetes</taxon>
        <taxon>Pseudonocardiales</taxon>
        <taxon>Pseudonocardiaceae</taxon>
        <taxon>Actinomycetospora</taxon>
    </lineage>
</organism>
<dbReference type="Proteomes" id="UP001370100">
    <property type="component" value="Unassembled WGS sequence"/>
</dbReference>
<dbReference type="InterPro" id="IPR014710">
    <property type="entry name" value="RmlC-like_jellyroll"/>
</dbReference>
<dbReference type="RefSeq" id="WP_337712557.1">
    <property type="nucleotide sequence ID" value="NZ_JBBEGL010000002.1"/>
</dbReference>
<keyword evidence="2" id="KW-1185">Reference proteome</keyword>
<reference evidence="1 2" key="1">
    <citation type="submission" date="2024-03" db="EMBL/GenBank/DDBJ databases">
        <title>Actinomycetospora sp. OC33-EN06, a novel actinomycete isolated from wild orchid (Aerides multiflora).</title>
        <authorList>
            <person name="Suriyachadkun C."/>
        </authorList>
    </citation>
    <scope>NUCLEOTIDE SEQUENCE [LARGE SCALE GENOMIC DNA]</scope>
    <source>
        <strain evidence="1 2">OC33-EN06</strain>
    </source>
</reference>
<dbReference type="SUPFAM" id="SSF51182">
    <property type="entry name" value="RmlC-like cupins"/>
    <property type="match status" value="1"/>
</dbReference>
<dbReference type="EMBL" id="JBBEGL010000002">
    <property type="protein sequence ID" value="MEJ2886068.1"/>
    <property type="molecule type" value="Genomic_DNA"/>
</dbReference>
<dbReference type="GO" id="GO:0016829">
    <property type="term" value="F:lyase activity"/>
    <property type="evidence" value="ECO:0007669"/>
    <property type="project" value="UniProtKB-KW"/>
</dbReference>
<gene>
    <name evidence="1" type="ORF">WCD41_06365</name>
</gene>
<dbReference type="InterPro" id="IPR011051">
    <property type="entry name" value="RmlC_Cupin_sf"/>
</dbReference>
<dbReference type="Gene3D" id="2.60.120.10">
    <property type="entry name" value="Jelly Rolls"/>
    <property type="match status" value="1"/>
</dbReference>
<keyword evidence="1" id="KW-0456">Lyase</keyword>
<name>A0ABU8N100_9PSEU</name>
<proteinExistence type="predicted"/>
<evidence type="ECO:0000313" key="1">
    <source>
        <dbReference type="EMBL" id="MEJ2886068.1"/>
    </source>
</evidence>